<accession>A0AAV9F277</accession>
<comment type="caution">
    <text evidence="1">The sequence shown here is derived from an EMBL/GenBank/DDBJ whole genome shotgun (WGS) entry which is preliminary data.</text>
</comment>
<dbReference type="EMBL" id="JAUJYO010000004">
    <property type="protein sequence ID" value="KAK1319729.1"/>
    <property type="molecule type" value="Genomic_DNA"/>
</dbReference>
<reference evidence="1" key="2">
    <citation type="submission" date="2023-06" db="EMBL/GenBank/DDBJ databases">
        <authorList>
            <person name="Ma L."/>
            <person name="Liu K.-W."/>
            <person name="Li Z."/>
            <person name="Hsiao Y.-Y."/>
            <person name="Qi Y."/>
            <person name="Fu T."/>
            <person name="Tang G."/>
            <person name="Zhang D."/>
            <person name="Sun W.-H."/>
            <person name="Liu D.-K."/>
            <person name="Li Y."/>
            <person name="Chen G.-Z."/>
            <person name="Liu X.-D."/>
            <person name="Liao X.-Y."/>
            <person name="Jiang Y.-T."/>
            <person name="Yu X."/>
            <person name="Hao Y."/>
            <person name="Huang J."/>
            <person name="Zhao X.-W."/>
            <person name="Ke S."/>
            <person name="Chen Y.-Y."/>
            <person name="Wu W.-L."/>
            <person name="Hsu J.-L."/>
            <person name="Lin Y.-F."/>
            <person name="Huang M.-D."/>
            <person name="Li C.-Y."/>
            <person name="Huang L."/>
            <person name="Wang Z.-W."/>
            <person name="Zhao X."/>
            <person name="Zhong W.-Y."/>
            <person name="Peng D.-H."/>
            <person name="Ahmad S."/>
            <person name="Lan S."/>
            <person name="Zhang J.-S."/>
            <person name="Tsai W.-C."/>
            <person name="Van De Peer Y."/>
            <person name="Liu Z.-J."/>
        </authorList>
    </citation>
    <scope>NUCLEOTIDE SEQUENCE</scope>
    <source>
        <strain evidence="1">CP</strain>
        <tissue evidence="1">Leaves</tissue>
    </source>
</reference>
<reference evidence="1" key="1">
    <citation type="journal article" date="2023" name="Nat. Commun.">
        <title>Diploid and tetraploid genomes of Acorus and the evolution of monocots.</title>
        <authorList>
            <person name="Ma L."/>
            <person name="Liu K.W."/>
            <person name="Li Z."/>
            <person name="Hsiao Y.Y."/>
            <person name="Qi Y."/>
            <person name="Fu T."/>
            <person name="Tang G.D."/>
            <person name="Zhang D."/>
            <person name="Sun W.H."/>
            <person name="Liu D.K."/>
            <person name="Li Y."/>
            <person name="Chen G.Z."/>
            <person name="Liu X.D."/>
            <person name="Liao X.Y."/>
            <person name="Jiang Y.T."/>
            <person name="Yu X."/>
            <person name="Hao Y."/>
            <person name="Huang J."/>
            <person name="Zhao X.W."/>
            <person name="Ke S."/>
            <person name="Chen Y.Y."/>
            <person name="Wu W.L."/>
            <person name="Hsu J.L."/>
            <person name="Lin Y.F."/>
            <person name="Huang M.D."/>
            <person name="Li C.Y."/>
            <person name="Huang L."/>
            <person name="Wang Z.W."/>
            <person name="Zhao X."/>
            <person name="Zhong W.Y."/>
            <person name="Peng D.H."/>
            <person name="Ahmad S."/>
            <person name="Lan S."/>
            <person name="Zhang J.S."/>
            <person name="Tsai W.C."/>
            <person name="Van de Peer Y."/>
            <person name="Liu Z.J."/>
        </authorList>
    </citation>
    <scope>NUCLEOTIDE SEQUENCE</scope>
    <source>
        <strain evidence="1">CP</strain>
    </source>
</reference>
<organism evidence="1 2">
    <name type="scientific">Acorus calamus</name>
    <name type="common">Sweet flag</name>
    <dbReference type="NCBI Taxonomy" id="4465"/>
    <lineage>
        <taxon>Eukaryota</taxon>
        <taxon>Viridiplantae</taxon>
        <taxon>Streptophyta</taxon>
        <taxon>Embryophyta</taxon>
        <taxon>Tracheophyta</taxon>
        <taxon>Spermatophyta</taxon>
        <taxon>Magnoliopsida</taxon>
        <taxon>Liliopsida</taxon>
        <taxon>Acoraceae</taxon>
        <taxon>Acorus</taxon>
    </lineage>
</organism>
<dbReference type="AlphaFoldDB" id="A0AAV9F277"/>
<sequence length="92" mass="10605">MEGTLYHLSKEGRDELCSDGVAIHRPRYFGELLWQHRKDLTLLGSVFFDLLFVIQHYILYPFKTDTFPVISEETVVTPLLKSPDTSEESSTV</sequence>
<evidence type="ECO:0000313" key="1">
    <source>
        <dbReference type="EMBL" id="KAK1319729.1"/>
    </source>
</evidence>
<gene>
    <name evidence="1" type="ORF">QJS10_CPB04g01679</name>
</gene>
<proteinExistence type="predicted"/>
<dbReference type="Proteomes" id="UP001180020">
    <property type="component" value="Unassembled WGS sequence"/>
</dbReference>
<keyword evidence="2" id="KW-1185">Reference proteome</keyword>
<name>A0AAV9F277_ACOCL</name>
<protein>
    <submittedName>
        <fullName evidence="1">Uncharacterized protein</fullName>
    </submittedName>
</protein>
<evidence type="ECO:0000313" key="2">
    <source>
        <dbReference type="Proteomes" id="UP001180020"/>
    </source>
</evidence>